<organism evidence="6 7">
    <name type="scientific">Aphanomyces euteiches</name>
    <dbReference type="NCBI Taxonomy" id="100861"/>
    <lineage>
        <taxon>Eukaryota</taxon>
        <taxon>Sar</taxon>
        <taxon>Stramenopiles</taxon>
        <taxon>Oomycota</taxon>
        <taxon>Saprolegniomycetes</taxon>
        <taxon>Saprolegniales</taxon>
        <taxon>Verrucalvaceae</taxon>
        <taxon>Aphanomyces</taxon>
    </lineage>
</organism>
<keyword evidence="7" id="KW-1185">Reference proteome</keyword>
<evidence type="ECO:0000256" key="1">
    <source>
        <dbReference type="ARBA" id="ARBA00022723"/>
    </source>
</evidence>
<keyword evidence="2 4" id="KW-0863">Zinc-finger</keyword>
<name>A0A6G0WIQ5_9STRA</name>
<evidence type="ECO:0000259" key="5">
    <source>
        <dbReference type="PROSITE" id="PS50178"/>
    </source>
</evidence>
<sequence>MVPGRPRMQESNSCFHCLKQFKLHRPRHHCRNCGCSCCGPCSAPHKIRLPWFGYKAPQRICAGCAHELGVATSWTLKDYVLRGWMTKAHKTKWV</sequence>
<evidence type="ECO:0000313" key="6">
    <source>
        <dbReference type="EMBL" id="KAF0727107.1"/>
    </source>
</evidence>
<dbReference type="InterPro" id="IPR011011">
    <property type="entry name" value="Znf_FYVE_PHD"/>
</dbReference>
<gene>
    <name evidence="6" type="ORF">Ae201684_014843</name>
</gene>
<proteinExistence type="predicted"/>
<dbReference type="GO" id="GO:0043328">
    <property type="term" value="P:protein transport to vacuole involved in ubiquitin-dependent protein catabolic process via the multivesicular body sorting pathway"/>
    <property type="evidence" value="ECO:0007669"/>
    <property type="project" value="TreeGrafter"/>
</dbReference>
<dbReference type="GO" id="GO:0032266">
    <property type="term" value="F:phosphatidylinositol-3-phosphate binding"/>
    <property type="evidence" value="ECO:0007669"/>
    <property type="project" value="TreeGrafter"/>
</dbReference>
<dbReference type="SMART" id="SM00064">
    <property type="entry name" value="FYVE"/>
    <property type="match status" value="1"/>
</dbReference>
<evidence type="ECO:0000313" key="7">
    <source>
        <dbReference type="Proteomes" id="UP000481153"/>
    </source>
</evidence>
<dbReference type="InterPro" id="IPR000306">
    <property type="entry name" value="Znf_FYVE"/>
</dbReference>
<keyword evidence="1" id="KW-0479">Metal-binding</keyword>
<reference evidence="6 7" key="1">
    <citation type="submission" date="2019-07" db="EMBL/GenBank/DDBJ databases">
        <title>Genomics analysis of Aphanomyces spp. identifies a new class of oomycete effector associated with host adaptation.</title>
        <authorList>
            <person name="Gaulin E."/>
        </authorList>
    </citation>
    <scope>NUCLEOTIDE SEQUENCE [LARGE SCALE GENOMIC DNA]</scope>
    <source>
        <strain evidence="6 7">ATCC 201684</strain>
    </source>
</reference>
<dbReference type="Proteomes" id="UP000481153">
    <property type="component" value="Unassembled WGS sequence"/>
</dbReference>
<dbReference type="Gene3D" id="3.30.40.10">
    <property type="entry name" value="Zinc/RING finger domain, C3HC4 (zinc finger)"/>
    <property type="match status" value="1"/>
</dbReference>
<dbReference type="PANTHER" id="PTHR47794:SF1">
    <property type="entry name" value="VACUOLAR PROTEIN SORTING-ASSOCIATED PROTEIN 27"/>
    <property type="match status" value="1"/>
</dbReference>
<dbReference type="GO" id="GO:0006623">
    <property type="term" value="P:protein targeting to vacuole"/>
    <property type="evidence" value="ECO:0007669"/>
    <property type="project" value="TreeGrafter"/>
</dbReference>
<dbReference type="PROSITE" id="PS50178">
    <property type="entry name" value="ZF_FYVE"/>
    <property type="match status" value="1"/>
</dbReference>
<protein>
    <recommendedName>
        <fullName evidence="5">FYVE-type domain-containing protein</fullName>
    </recommendedName>
</protein>
<dbReference type="PANTHER" id="PTHR47794">
    <property type="entry name" value="VACUOLAR PROTEIN SORTING-ASSOCIATED PROTEIN 27"/>
    <property type="match status" value="1"/>
</dbReference>
<dbReference type="GO" id="GO:0033565">
    <property type="term" value="C:ESCRT-0 complex"/>
    <property type="evidence" value="ECO:0007669"/>
    <property type="project" value="TreeGrafter"/>
</dbReference>
<dbReference type="GO" id="GO:0008270">
    <property type="term" value="F:zinc ion binding"/>
    <property type="evidence" value="ECO:0007669"/>
    <property type="project" value="UniProtKB-KW"/>
</dbReference>
<dbReference type="EMBL" id="VJMJ01000202">
    <property type="protein sequence ID" value="KAF0727107.1"/>
    <property type="molecule type" value="Genomic_DNA"/>
</dbReference>
<keyword evidence="3" id="KW-0862">Zinc</keyword>
<feature type="domain" description="FYVE-type" evidence="5">
    <location>
        <begin position="8"/>
        <end position="69"/>
    </location>
</feature>
<dbReference type="AlphaFoldDB" id="A0A6G0WIQ5"/>
<accession>A0A6G0WIQ5</accession>
<dbReference type="InterPro" id="IPR013083">
    <property type="entry name" value="Znf_RING/FYVE/PHD"/>
</dbReference>
<evidence type="ECO:0000256" key="4">
    <source>
        <dbReference type="PROSITE-ProRule" id="PRU00091"/>
    </source>
</evidence>
<dbReference type="SUPFAM" id="SSF57903">
    <property type="entry name" value="FYVE/PHD zinc finger"/>
    <property type="match status" value="1"/>
</dbReference>
<dbReference type="InterPro" id="IPR017455">
    <property type="entry name" value="Znf_FYVE-rel"/>
</dbReference>
<dbReference type="Pfam" id="PF01363">
    <property type="entry name" value="FYVE"/>
    <property type="match status" value="1"/>
</dbReference>
<evidence type="ECO:0000256" key="3">
    <source>
        <dbReference type="ARBA" id="ARBA00022833"/>
    </source>
</evidence>
<dbReference type="GO" id="GO:0043130">
    <property type="term" value="F:ubiquitin binding"/>
    <property type="evidence" value="ECO:0007669"/>
    <property type="project" value="TreeGrafter"/>
</dbReference>
<evidence type="ECO:0000256" key="2">
    <source>
        <dbReference type="ARBA" id="ARBA00022771"/>
    </source>
</evidence>
<comment type="caution">
    <text evidence="6">The sequence shown here is derived from an EMBL/GenBank/DDBJ whole genome shotgun (WGS) entry which is preliminary data.</text>
</comment>